<dbReference type="SUPFAM" id="SSF56784">
    <property type="entry name" value="HAD-like"/>
    <property type="match status" value="1"/>
</dbReference>
<dbReference type="STRING" id="59919.PMM0789"/>
<evidence type="ECO:0000313" key="2">
    <source>
        <dbReference type="Proteomes" id="UP000001026"/>
    </source>
</evidence>
<dbReference type="EMBL" id="BX548174">
    <property type="protein sequence ID" value="CAE19248.1"/>
    <property type="molecule type" value="Genomic_DNA"/>
</dbReference>
<dbReference type="InterPro" id="IPR010021">
    <property type="entry name" value="PGPP1/Gep4"/>
</dbReference>
<gene>
    <name evidence="1" type="ordered locus">PMM0789</name>
</gene>
<dbReference type="KEGG" id="pmm:PMM0789"/>
<name>Q7V1R6_PROMP</name>
<dbReference type="HOGENOM" id="CLU_056221_4_1_3"/>
<evidence type="ECO:0000313" key="1">
    <source>
        <dbReference type="EMBL" id="CAE19248.1"/>
    </source>
</evidence>
<dbReference type="RefSeq" id="WP_011132423.1">
    <property type="nucleotide sequence ID" value="NC_005072.1"/>
</dbReference>
<dbReference type="NCBIfam" id="TIGR01668">
    <property type="entry name" value="YqeG_hyp_ppase"/>
    <property type="match status" value="1"/>
</dbReference>
<dbReference type="OrthoDB" id="9787572at2"/>
<proteinExistence type="predicted"/>
<dbReference type="Pfam" id="PF09419">
    <property type="entry name" value="PGP_phosphatase"/>
    <property type="match status" value="1"/>
</dbReference>
<dbReference type="AlphaFoldDB" id="Q7V1R6"/>
<organism evidence="1 2">
    <name type="scientific">Prochlorococcus marinus subsp. pastoris (strain CCMP1986 / NIES-2087 / MED4)</name>
    <dbReference type="NCBI Taxonomy" id="59919"/>
    <lineage>
        <taxon>Bacteria</taxon>
        <taxon>Bacillati</taxon>
        <taxon>Cyanobacteriota</taxon>
        <taxon>Cyanophyceae</taxon>
        <taxon>Synechococcales</taxon>
        <taxon>Prochlorococcaceae</taxon>
        <taxon>Prochlorococcus</taxon>
    </lineage>
</organism>
<protein>
    <recommendedName>
        <fullName evidence="3">Hydrolase</fullName>
    </recommendedName>
</protein>
<dbReference type="InterPro" id="IPR023214">
    <property type="entry name" value="HAD_sf"/>
</dbReference>
<evidence type="ECO:0008006" key="3">
    <source>
        <dbReference type="Google" id="ProtNLM"/>
    </source>
</evidence>
<dbReference type="InterPro" id="IPR036412">
    <property type="entry name" value="HAD-like_sf"/>
</dbReference>
<dbReference type="GO" id="GO:0008962">
    <property type="term" value="F:phosphatidylglycerophosphatase activity"/>
    <property type="evidence" value="ECO:0007669"/>
    <property type="project" value="InterPro"/>
</dbReference>
<reference evidence="1 2" key="1">
    <citation type="journal article" date="2003" name="Nature">
        <title>Genome divergence in two Prochlorococcus ecotypes reflects oceanic niche differentiation.</title>
        <authorList>
            <person name="Rocap G."/>
            <person name="Larimer F.W."/>
            <person name="Lamerdin J.E."/>
            <person name="Malfatti S."/>
            <person name="Chain P."/>
            <person name="Ahlgren N.A."/>
            <person name="Arellano A."/>
            <person name="Coleman M."/>
            <person name="Hauser L."/>
            <person name="Hess W.R."/>
            <person name="Johnson Z.I."/>
            <person name="Land M.L."/>
            <person name="Lindell D."/>
            <person name="Post A.F."/>
            <person name="Regala W."/>
            <person name="Shah M."/>
            <person name="Shaw S.L."/>
            <person name="Steglich C."/>
            <person name="Sullivan M.B."/>
            <person name="Ting C.S."/>
            <person name="Tolonen A."/>
            <person name="Webb E.A."/>
            <person name="Zinser E.R."/>
            <person name="Chisholm S.W."/>
        </authorList>
    </citation>
    <scope>NUCLEOTIDE SEQUENCE [LARGE SCALE GENOMIC DNA]</scope>
    <source>
        <strain evidence="2">CCMP1986 / NIES-2087 / MED4</strain>
    </source>
</reference>
<dbReference type="InterPro" id="IPR027706">
    <property type="entry name" value="PGP_Pase"/>
</dbReference>
<dbReference type="Proteomes" id="UP000001026">
    <property type="component" value="Chromosome"/>
</dbReference>
<dbReference type="Gene3D" id="3.40.50.1000">
    <property type="entry name" value="HAD superfamily/HAD-like"/>
    <property type="match status" value="1"/>
</dbReference>
<dbReference type="eggNOG" id="COG2179">
    <property type="taxonomic scope" value="Bacteria"/>
</dbReference>
<accession>Q7V1R6</accession>
<sequence>MSSLVNIYWDSKLPIYEISHLKLQKEGIKSLLIDVDGTLLSRQSNIVPINVKNWIKESKKLFSMYLISNNPSNERIRKIAKELDIRYKSNALKPRKKITLDVISEMNEDSKNIAIIGDRIFTDIIVGNRCNIQTILVKRLSKNGLPININLTLILEKMISNFLK</sequence>